<dbReference type="Proteomes" id="UP001500752">
    <property type="component" value="Unassembled WGS sequence"/>
</dbReference>
<gene>
    <name evidence="8" type="primary">mdlC_1</name>
    <name evidence="8" type="ORF">GCM10023081_01980</name>
</gene>
<feature type="region of interest" description="Disordered" evidence="4">
    <location>
        <begin position="338"/>
        <end position="357"/>
    </location>
</feature>
<evidence type="ECO:0000256" key="2">
    <source>
        <dbReference type="ARBA" id="ARBA00023052"/>
    </source>
</evidence>
<dbReference type="PANTHER" id="PTHR18968">
    <property type="entry name" value="THIAMINE PYROPHOSPHATE ENZYMES"/>
    <property type="match status" value="1"/>
</dbReference>
<comment type="caution">
    <text evidence="8">The sequence shown here is derived from an EMBL/GenBank/DDBJ whole genome shotgun (WGS) entry which is preliminary data.</text>
</comment>
<proteinExistence type="inferred from homology"/>
<feature type="domain" description="Thiamine pyrophosphate enzyme N-terminal TPP-binding" evidence="7">
    <location>
        <begin position="3"/>
        <end position="117"/>
    </location>
</feature>
<evidence type="ECO:0000259" key="7">
    <source>
        <dbReference type="Pfam" id="PF02776"/>
    </source>
</evidence>
<dbReference type="Gene3D" id="3.40.50.1220">
    <property type="entry name" value="TPP-binding domain"/>
    <property type="match status" value="1"/>
</dbReference>
<dbReference type="EMBL" id="BAABEO010000002">
    <property type="protein sequence ID" value="GAA3666731.1"/>
    <property type="molecule type" value="Genomic_DNA"/>
</dbReference>
<reference evidence="9" key="1">
    <citation type="journal article" date="2019" name="Int. J. Syst. Evol. Microbiol.">
        <title>The Global Catalogue of Microorganisms (GCM) 10K type strain sequencing project: providing services to taxonomists for standard genome sequencing and annotation.</title>
        <authorList>
            <consortium name="The Broad Institute Genomics Platform"/>
            <consortium name="The Broad Institute Genome Sequencing Center for Infectious Disease"/>
            <person name="Wu L."/>
            <person name="Ma J."/>
        </authorList>
    </citation>
    <scope>NUCLEOTIDE SEQUENCE [LARGE SCALE GENOMIC DNA]</scope>
    <source>
        <strain evidence="9">JCM 30742</strain>
    </source>
</reference>
<dbReference type="InterPro" id="IPR045229">
    <property type="entry name" value="TPP_enz"/>
</dbReference>
<dbReference type="SUPFAM" id="SSF52518">
    <property type="entry name" value="Thiamin diphosphate-binding fold (THDP-binding)"/>
    <property type="match status" value="2"/>
</dbReference>
<dbReference type="Gene3D" id="3.40.50.970">
    <property type="match status" value="2"/>
</dbReference>
<evidence type="ECO:0000256" key="1">
    <source>
        <dbReference type="ARBA" id="ARBA00007812"/>
    </source>
</evidence>
<dbReference type="Pfam" id="PF02775">
    <property type="entry name" value="TPP_enzyme_C"/>
    <property type="match status" value="1"/>
</dbReference>
<evidence type="ECO:0000259" key="5">
    <source>
        <dbReference type="Pfam" id="PF00205"/>
    </source>
</evidence>
<evidence type="ECO:0000256" key="3">
    <source>
        <dbReference type="RuleBase" id="RU362132"/>
    </source>
</evidence>
<sequence length="537" mass="56450">MTTIREATYDLLRSNGMRTVFGNPGSNELLFLKDFPEDFEYVLGLHEGAVVAMADGYAQATGRPTLVNLHAAAGTGNGMGVLTNSVYSHSPLVITAGQQVRDTVGQEVMLANMDAAQLPRPLAKWSAEPLAATDVPRTISQAIHMATLPAPGPVYVSVPYDDWEREADPNTHYLAKRTVSAAAALAPEQLAEIAEAIDAAKNPVLVLGPDVDAERANAHAVALAERLGCPVWIAPSPARCPFPNTHPLFRGVLPANVASINELLSGHDLVLVAGAPVFRYHHHRPGRFLAEGTELIHLSNDPSEVARAPFGRAYLAPVGDGLARLAAAVAPRVVTPGTGSTTAAGQAGASRAQAPAGVDRADRLHPDTVFRTIAEHAPEGVVYVNESTSTADSFWNNAVLEGQGSFYSPASGGLGFGLPAAVGVQLAHPDRRVVATIGDGSANFGITGLWTAAQYGIPVVFVILNNGTYGALRRFTRALDAGETPGLDVPRIDFVHLANGYGVAAEAVDTAEELRAALQKAFAGNVPVLIEARTYFE</sequence>
<keyword evidence="2 3" id="KW-0786">Thiamine pyrophosphate</keyword>
<organism evidence="8 9">
    <name type="scientific">Arthrobacter ginkgonis</name>
    <dbReference type="NCBI Taxonomy" id="1630594"/>
    <lineage>
        <taxon>Bacteria</taxon>
        <taxon>Bacillati</taxon>
        <taxon>Actinomycetota</taxon>
        <taxon>Actinomycetes</taxon>
        <taxon>Micrococcales</taxon>
        <taxon>Micrococcaceae</taxon>
        <taxon>Arthrobacter</taxon>
    </lineage>
</organism>
<dbReference type="InterPro" id="IPR011766">
    <property type="entry name" value="TPP_enzyme_TPP-bd"/>
</dbReference>
<accession>A0ABP7BRT8</accession>
<dbReference type="InterPro" id="IPR012000">
    <property type="entry name" value="Thiamin_PyroP_enz_cen_dom"/>
</dbReference>
<evidence type="ECO:0000256" key="4">
    <source>
        <dbReference type="SAM" id="MobiDB-lite"/>
    </source>
</evidence>
<name>A0ABP7BRT8_9MICC</name>
<feature type="domain" description="Thiamine pyrophosphate enzyme TPP-binding" evidence="6">
    <location>
        <begin position="406"/>
        <end position="531"/>
    </location>
</feature>
<dbReference type="InterPro" id="IPR012001">
    <property type="entry name" value="Thiamin_PyroP_enz_TPP-bd_dom"/>
</dbReference>
<dbReference type="Pfam" id="PF02776">
    <property type="entry name" value="TPP_enzyme_N"/>
    <property type="match status" value="1"/>
</dbReference>
<evidence type="ECO:0000313" key="9">
    <source>
        <dbReference type="Proteomes" id="UP001500752"/>
    </source>
</evidence>
<dbReference type="InterPro" id="IPR029061">
    <property type="entry name" value="THDP-binding"/>
</dbReference>
<keyword evidence="9" id="KW-1185">Reference proteome</keyword>
<dbReference type="InterPro" id="IPR029035">
    <property type="entry name" value="DHS-like_NAD/FAD-binding_dom"/>
</dbReference>
<evidence type="ECO:0000259" key="6">
    <source>
        <dbReference type="Pfam" id="PF02775"/>
    </source>
</evidence>
<dbReference type="SUPFAM" id="SSF52467">
    <property type="entry name" value="DHS-like NAD/FAD-binding domain"/>
    <property type="match status" value="1"/>
</dbReference>
<feature type="domain" description="Thiamine pyrophosphate enzyme central" evidence="5">
    <location>
        <begin position="190"/>
        <end position="309"/>
    </location>
</feature>
<dbReference type="RefSeq" id="WP_345147792.1">
    <property type="nucleotide sequence ID" value="NZ_BAABEO010000002.1"/>
</dbReference>
<dbReference type="CDD" id="cd02002">
    <property type="entry name" value="TPP_BFDC"/>
    <property type="match status" value="1"/>
</dbReference>
<dbReference type="NCBIfam" id="NF005485">
    <property type="entry name" value="PRK07092.1"/>
    <property type="match status" value="1"/>
</dbReference>
<dbReference type="Pfam" id="PF00205">
    <property type="entry name" value="TPP_enzyme_M"/>
    <property type="match status" value="1"/>
</dbReference>
<protein>
    <submittedName>
        <fullName evidence="8">Benzoylformate decarboxylase</fullName>
    </submittedName>
</protein>
<dbReference type="CDD" id="cd07035">
    <property type="entry name" value="TPP_PYR_POX_like"/>
    <property type="match status" value="1"/>
</dbReference>
<dbReference type="PANTHER" id="PTHR18968:SF133">
    <property type="entry name" value="BENZOYLFORMATE DECARBOXYLASE"/>
    <property type="match status" value="1"/>
</dbReference>
<evidence type="ECO:0000313" key="8">
    <source>
        <dbReference type="EMBL" id="GAA3666731.1"/>
    </source>
</evidence>
<comment type="similarity">
    <text evidence="1 3">Belongs to the TPP enzyme family.</text>
</comment>